<dbReference type="PANTHER" id="PTHR43880">
    <property type="entry name" value="ALCOHOL DEHYDROGENASE"/>
    <property type="match status" value="1"/>
</dbReference>
<dbReference type="GO" id="GO:0046294">
    <property type="term" value="P:formaldehyde catabolic process"/>
    <property type="evidence" value="ECO:0007669"/>
    <property type="project" value="TreeGrafter"/>
</dbReference>
<comment type="subunit">
    <text evidence="4">Homodimer.</text>
</comment>
<proteinExistence type="inferred from homology"/>
<evidence type="ECO:0000313" key="15">
    <source>
        <dbReference type="Proteomes" id="UP000233837"/>
    </source>
</evidence>
<comment type="catalytic activity">
    <reaction evidence="11">
        <text>a secondary alcohol + NAD(+) = a ketone + NADH + H(+)</text>
        <dbReference type="Rhea" id="RHEA:10740"/>
        <dbReference type="ChEBI" id="CHEBI:15378"/>
        <dbReference type="ChEBI" id="CHEBI:17087"/>
        <dbReference type="ChEBI" id="CHEBI:35681"/>
        <dbReference type="ChEBI" id="CHEBI:57540"/>
        <dbReference type="ChEBI" id="CHEBI:57945"/>
        <dbReference type="EC" id="1.1.1.1"/>
    </reaction>
</comment>
<dbReference type="SUPFAM" id="SSF51735">
    <property type="entry name" value="NAD(P)-binding Rossmann-fold domains"/>
    <property type="match status" value="1"/>
</dbReference>
<dbReference type="GO" id="GO:0004022">
    <property type="term" value="F:alcohol dehydrogenase (NAD+) activity"/>
    <property type="evidence" value="ECO:0007669"/>
    <property type="project" value="UniProtKB-EC"/>
</dbReference>
<evidence type="ECO:0000256" key="5">
    <source>
        <dbReference type="ARBA" id="ARBA00013190"/>
    </source>
</evidence>
<comment type="subcellular location">
    <subcellularLocation>
        <location evidence="2">Cytoplasm</location>
    </subcellularLocation>
</comment>
<feature type="region of interest" description="Disordered" evidence="13">
    <location>
        <begin position="229"/>
        <end position="248"/>
    </location>
</feature>
<evidence type="ECO:0000256" key="11">
    <source>
        <dbReference type="ARBA" id="ARBA00049164"/>
    </source>
</evidence>
<dbReference type="GO" id="GO:0051903">
    <property type="term" value="F:S-(hydroxymethyl)glutathione dehydrogenase [NAD(P)+] activity"/>
    <property type="evidence" value="ECO:0007669"/>
    <property type="project" value="TreeGrafter"/>
</dbReference>
<evidence type="ECO:0000256" key="10">
    <source>
        <dbReference type="ARBA" id="ARBA00023027"/>
    </source>
</evidence>
<keyword evidence="7" id="KW-0479">Metal-binding</keyword>
<sequence length="248" mass="28124">MSKSPSLPVFDEPVYEDDVFDGVLDWQQPAYDNYDKSIYENVQSKLFAHYVPKVIDKVEVELPKTTKGTLMHRFLITSPFCEYTVVNDNYLAKLDPYAPLDKAYMVSYGISTEFRAMLYVAEPKKISKVIIFYLRAVGLGTAAGVRIAEKSHIIGVDFNPNRFERERKFGINEFMNPKDYDKPIPPAYTIIEKLKIGGDPSSKEFLELSGHGHQIIDVDSLSPLLPTQPNTTTSLFHPNPKGKIRQIA</sequence>
<comment type="cofactor">
    <cofactor evidence="1">
        <name>Zn(2+)</name>
        <dbReference type="ChEBI" id="CHEBI:29105"/>
    </cofactor>
</comment>
<dbReference type="InterPro" id="IPR036291">
    <property type="entry name" value="NAD(P)-bd_dom_sf"/>
</dbReference>
<keyword evidence="15" id="KW-1185">Reference proteome</keyword>
<dbReference type="SUPFAM" id="SSF50129">
    <property type="entry name" value="GroES-like"/>
    <property type="match status" value="1"/>
</dbReference>
<evidence type="ECO:0000256" key="3">
    <source>
        <dbReference type="ARBA" id="ARBA00008072"/>
    </source>
</evidence>
<evidence type="ECO:0000256" key="13">
    <source>
        <dbReference type="SAM" id="MobiDB-lite"/>
    </source>
</evidence>
<reference evidence="14 15" key="2">
    <citation type="journal article" date="2017" name="Nature">
        <title>The Apostasia genome and the evolution of orchids.</title>
        <authorList>
            <person name="Zhang G.Q."/>
            <person name="Liu K.W."/>
            <person name="Li Z."/>
            <person name="Lohaus R."/>
            <person name="Hsiao Y.Y."/>
            <person name="Niu S.C."/>
            <person name="Wang J.Y."/>
            <person name="Lin Y.C."/>
            <person name="Xu Q."/>
            <person name="Chen L.J."/>
            <person name="Yoshida K."/>
            <person name="Fujiwara S."/>
            <person name="Wang Z.W."/>
            <person name="Zhang Y.Q."/>
            <person name="Mitsuda N."/>
            <person name="Wang M."/>
            <person name="Liu G.H."/>
            <person name="Pecoraro L."/>
            <person name="Huang H.X."/>
            <person name="Xiao X.J."/>
            <person name="Lin M."/>
            <person name="Wu X.Y."/>
            <person name="Wu W.L."/>
            <person name="Chen Y.Y."/>
            <person name="Chang S.B."/>
            <person name="Sakamoto S."/>
            <person name="Ohme-Takagi M."/>
            <person name="Yagi M."/>
            <person name="Zeng S.J."/>
            <person name="Shen C.Y."/>
            <person name="Yeh C.M."/>
            <person name="Luo Y.B."/>
            <person name="Tsai W.C."/>
            <person name="Van de Peer Y."/>
            <person name="Liu Z.J."/>
        </authorList>
    </citation>
    <scope>NUCLEOTIDE SEQUENCE [LARGE SCALE GENOMIC DNA]</scope>
    <source>
        <tissue evidence="14">The whole plant</tissue>
    </source>
</reference>
<protein>
    <recommendedName>
        <fullName evidence="5">alcohol dehydrogenase</fullName>
        <ecNumber evidence="5">1.1.1.1</ecNumber>
    </recommendedName>
</protein>
<dbReference type="Gene3D" id="3.40.50.720">
    <property type="entry name" value="NAD(P)-binding Rossmann-like Domain"/>
    <property type="match status" value="1"/>
</dbReference>
<evidence type="ECO:0000256" key="1">
    <source>
        <dbReference type="ARBA" id="ARBA00001947"/>
    </source>
</evidence>
<dbReference type="Gene3D" id="3.90.180.10">
    <property type="entry name" value="Medium-chain alcohol dehydrogenases, catalytic domain"/>
    <property type="match status" value="1"/>
</dbReference>
<keyword evidence="8" id="KW-0862">Zinc</keyword>
<comment type="similarity">
    <text evidence="3">Belongs to the zinc-containing alcohol dehydrogenase family.</text>
</comment>
<dbReference type="GO" id="GO:0008270">
    <property type="term" value="F:zinc ion binding"/>
    <property type="evidence" value="ECO:0007669"/>
    <property type="project" value="TreeGrafter"/>
</dbReference>
<evidence type="ECO:0000256" key="8">
    <source>
        <dbReference type="ARBA" id="ARBA00022833"/>
    </source>
</evidence>
<organism evidence="14 15">
    <name type="scientific">Dendrobium catenatum</name>
    <dbReference type="NCBI Taxonomy" id="906689"/>
    <lineage>
        <taxon>Eukaryota</taxon>
        <taxon>Viridiplantae</taxon>
        <taxon>Streptophyta</taxon>
        <taxon>Embryophyta</taxon>
        <taxon>Tracheophyta</taxon>
        <taxon>Spermatophyta</taxon>
        <taxon>Magnoliopsida</taxon>
        <taxon>Liliopsida</taxon>
        <taxon>Asparagales</taxon>
        <taxon>Orchidaceae</taxon>
        <taxon>Epidendroideae</taxon>
        <taxon>Malaxideae</taxon>
        <taxon>Dendrobiinae</taxon>
        <taxon>Dendrobium</taxon>
    </lineage>
</organism>
<keyword evidence="6" id="KW-0963">Cytoplasm</keyword>
<evidence type="ECO:0000256" key="6">
    <source>
        <dbReference type="ARBA" id="ARBA00022490"/>
    </source>
</evidence>
<evidence type="ECO:0000256" key="9">
    <source>
        <dbReference type="ARBA" id="ARBA00023002"/>
    </source>
</evidence>
<reference evidence="14 15" key="1">
    <citation type="journal article" date="2016" name="Sci. Rep.">
        <title>The Dendrobium catenatum Lindl. genome sequence provides insights into polysaccharide synthase, floral development and adaptive evolution.</title>
        <authorList>
            <person name="Zhang G.Q."/>
            <person name="Xu Q."/>
            <person name="Bian C."/>
            <person name="Tsai W.C."/>
            <person name="Yeh C.M."/>
            <person name="Liu K.W."/>
            <person name="Yoshida K."/>
            <person name="Zhang L.S."/>
            <person name="Chang S.B."/>
            <person name="Chen F."/>
            <person name="Shi Y."/>
            <person name="Su Y.Y."/>
            <person name="Zhang Y.Q."/>
            <person name="Chen L.J."/>
            <person name="Yin Y."/>
            <person name="Lin M."/>
            <person name="Huang H."/>
            <person name="Deng H."/>
            <person name="Wang Z.W."/>
            <person name="Zhu S.L."/>
            <person name="Zhao X."/>
            <person name="Deng C."/>
            <person name="Niu S.C."/>
            <person name="Huang J."/>
            <person name="Wang M."/>
            <person name="Liu G.H."/>
            <person name="Yang H.J."/>
            <person name="Xiao X.J."/>
            <person name="Hsiao Y.Y."/>
            <person name="Wu W.L."/>
            <person name="Chen Y.Y."/>
            <person name="Mitsuda N."/>
            <person name="Ohme-Takagi M."/>
            <person name="Luo Y.B."/>
            <person name="Van de Peer Y."/>
            <person name="Liu Z.J."/>
        </authorList>
    </citation>
    <scope>NUCLEOTIDE SEQUENCE [LARGE SCALE GENOMIC DNA]</scope>
    <source>
        <tissue evidence="14">The whole plant</tissue>
    </source>
</reference>
<evidence type="ECO:0000313" key="14">
    <source>
        <dbReference type="EMBL" id="PKU83510.1"/>
    </source>
</evidence>
<dbReference type="EMBL" id="KZ502102">
    <property type="protein sequence ID" value="PKU83510.1"/>
    <property type="molecule type" value="Genomic_DNA"/>
</dbReference>
<keyword evidence="10" id="KW-0520">NAD</keyword>
<evidence type="ECO:0000256" key="2">
    <source>
        <dbReference type="ARBA" id="ARBA00004496"/>
    </source>
</evidence>
<evidence type="ECO:0000256" key="4">
    <source>
        <dbReference type="ARBA" id="ARBA00011738"/>
    </source>
</evidence>
<accession>A0A2I0X6J0</accession>
<evidence type="ECO:0000256" key="7">
    <source>
        <dbReference type="ARBA" id="ARBA00022723"/>
    </source>
</evidence>
<evidence type="ECO:0000256" key="12">
    <source>
        <dbReference type="ARBA" id="ARBA00049243"/>
    </source>
</evidence>
<dbReference type="Proteomes" id="UP000233837">
    <property type="component" value="Unassembled WGS sequence"/>
</dbReference>
<dbReference type="AlphaFoldDB" id="A0A2I0X6J0"/>
<gene>
    <name evidence="14" type="primary">ADH1</name>
    <name evidence="14" type="ORF">MA16_Dca026074</name>
</gene>
<comment type="catalytic activity">
    <reaction evidence="12">
        <text>a primary alcohol + NAD(+) = an aldehyde + NADH + H(+)</text>
        <dbReference type="Rhea" id="RHEA:10736"/>
        <dbReference type="ChEBI" id="CHEBI:15378"/>
        <dbReference type="ChEBI" id="CHEBI:15734"/>
        <dbReference type="ChEBI" id="CHEBI:17478"/>
        <dbReference type="ChEBI" id="CHEBI:57540"/>
        <dbReference type="ChEBI" id="CHEBI:57945"/>
        <dbReference type="EC" id="1.1.1.1"/>
    </reaction>
</comment>
<dbReference type="PANTHER" id="PTHR43880:SF9">
    <property type="entry name" value="ALCOHOL DEHYDROGENASE 1"/>
    <property type="match status" value="1"/>
</dbReference>
<dbReference type="STRING" id="906689.A0A2I0X6J0"/>
<name>A0A2I0X6J0_9ASPA</name>
<keyword evidence="9" id="KW-0560">Oxidoreductase</keyword>
<dbReference type="GO" id="GO:0005829">
    <property type="term" value="C:cytosol"/>
    <property type="evidence" value="ECO:0007669"/>
    <property type="project" value="TreeGrafter"/>
</dbReference>
<dbReference type="InterPro" id="IPR011032">
    <property type="entry name" value="GroES-like_sf"/>
</dbReference>
<dbReference type="EC" id="1.1.1.1" evidence="5"/>